<evidence type="ECO:0000259" key="3">
    <source>
        <dbReference type="Pfam" id="PF18962"/>
    </source>
</evidence>
<protein>
    <recommendedName>
        <fullName evidence="6">Secretion system C-terminal sorting domain-containing protein</fullName>
    </recommendedName>
</protein>
<accession>A0A084TI39</accession>
<dbReference type="EMBL" id="JPFK01000007">
    <property type="protein sequence ID" value="KFB00375.1"/>
    <property type="molecule type" value="Genomic_DNA"/>
</dbReference>
<evidence type="ECO:0000313" key="5">
    <source>
        <dbReference type="Proteomes" id="UP000028521"/>
    </source>
</evidence>
<reference evidence="4 5" key="1">
    <citation type="journal article" date="2014" name="Genome Announc.">
        <title>Draft Genome Sequence of the Algicidal Bacterium Mangrovimonas yunxiaonensis Strain LY01.</title>
        <authorList>
            <person name="Li Y."/>
            <person name="Zhu H."/>
            <person name="Li C."/>
            <person name="Zhang H."/>
            <person name="Chen Z."/>
            <person name="Zheng W."/>
            <person name="Xu H."/>
            <person name="Zheng T."/>
        </authorList>
    </citation>
    <scope>NUCLEOTIDE SEQUENCE [LARGE SCALE GENOMIC DNA]</scope>
    <source>
        <strain evidence="4 5">LY01</strain>
    </source>
</reference>
<dbReference type="Proteomes" id="UP000028521">
    <property type="component" value="Unassembled WGS sequence"/>
</dbReference>
<keyword evidence="5" id="KW-1185">Reference proteome</keyword>
<dbReference type="STRING" id="1197477.IA57_07775"/>
<evidence type="ECO:0000259" key="2">
    <source>
        <dbReference type="Pfam" id="PF05057"/>
    </source>
</evidence>
<proteinExistence type="predicted"/>
<dbReference type="InterPro" id="IPR007751">
    <property type="entry name" value="DUF676_lipase-like"/>
</dbReference>
<feature type="domain" description="Secretion system C-terminal sorting" evidence="3">
    <location>
        <begin position="477"/>
        <end position="546"/>
    </location>
</feature>
<name>A0A084TI39_9FLAO</name>
<dbReference type="NCBIfam" id="TIGR04183">
    <property type="entry name" value="Por_Secre_tail"/>
    <property type="match status" value="1"/>
</dbReference>
<reference evidence="5" key="2">
    <citation type="submission" date="2014-07" db="EMBL/GenBank/DDBJ databases">
        <title>Genome sequence of Mangrovimonas yunxiaonensis.</title>
        <authorList>
            <person name="Li Y."/>
            <person name="Zheng T."/>
        </authorList>
    </citation>
    <scope>NUCLEOTIDE SEQUENCE [LARGE SCALE GENOMIC DNA]</scope>
    <source>
        <strain evidence="5">LY01</strain>
    </source>
</reference>
<dbReference type="SUPFAM" id="SSF53474">
    <property type="entry name" value="alpha/beta-Hydrolases"/>
    <property type="match status" value="1"/>
</dbReference>
<dbReference type="InterPro" id="IPR029058">
    <property type="entry name" value="AB_hydrolase_fold"/>
</dbReference>
<feature type="domain" description="DUF676" evidence="2">
    <location>
        <begin position="136"/>
        <end position="196"/>
    </location>
</feature>
<evidence type="ECO:0008006" key="6">
    <source>
        <dbReference type="Google" id="ProtNLM"/>
    </source>
</evidence>
<dbReference type="eggNOG" id="COG1073">
    <property type="taxonomic scope" value="Bacteria"/>
</dbReference>
<dbReference type="Gene3D" id="3.40.50.1820">
    <property type="entry name" value="alpha/beta hydrolase"/>
    <property type="match status" value="1"/>
</dbReference>
<dbReference type="RefSeq" id="WP_036121534.1">
    <property type="nucleotide sequence ID" value="NZ_BMET01000001.1"/>
</dbReference>
<dbReference type="OrthoDB" id="4535652at2"/>
<dbReference type="InterPro" id="IPR026444">
    <property type="entry name" value="Secre_tail"/>
</dbReference>
<dbReference type="AlphaFoldDB" id="A0A084TI39"/>
<dbReference type="Pfam" id="PF05057">
    <property type="entry name" value="DUF676"/>
    <property type="match status" value="1"/>
</dbReference>
<organism evidence="4 5">
    <name type="scientific">Mangrovimonas yunxiaonensis</name>
    <dbReference type="NCBI Taxonomy" id="1197477"/>
    <lineage>
        <taxon>Bacteria</taxon>
        <taxon>Pseudomonadati</taxon>
        <taxon>Bacteroidota</taxon>
        <taxon>Flavobacteriia</taxon>
        <taxon>Flavobacteriales</taxon>
        <taxon>Flavobacteriaceae</taxon>
        <taxon>Mangrovimonas</taxon>
    </lineage>
</organism>
<evidence type="ECO:0000313" key="4">
    <source>
        <dbReference type="EMBL" id="KFB00375.1"/>
    </source>
</evidence>
<dbReference type="Pfam" id="PF18962">
    <property type="entry name" value="Por_Secre_tail"/>
    <property type="match status" value="1"/>
</dbReference>
<evidence type="ECO:0000256" key="1">
    <source>
        <dbReference type="ARBA" id="ARBA00022729"/>
    </source>
</evidence>
<keyword evidence="1" id="KW-0732">Signal</keyword>
<gene>
    <name evidence="4" type="ORF">IA57_07775</name>
</gene>
<comment type="caution">
    <text evidence="4">The sequence shown here is derived from an EMBL/GenBank/DDBJ whole genome shotgun (WGS) entry which is preliminary data.</text>
</comment>
<sequence length="548" mass="59912">MKLNYLLIFLLHTTIALPQAGSESNITSIQSTILYQGFGETQGHIGTGEYKIYYDNLDGVLDKPIFFVDGFDPNDSRNIPAMYSLLDYGDPVENLADVVRDQGFDLVVLNFPTYTRAADGAQINGGADFIQRNAFILIELINTINAQKQGNEENVVIGPSMGGLISRYALKYMEQNTLNHDTRLYISFDSPHLGANVPIGIQYLFNYMVNGDPGITEAEPLVSGLLNSPAAKQMLIDHYLGHVDGSGIDQDNNITHTPIGAPNFRDAFQTELDGMGFPENTRNITIANGSNSGQMTGTPGLELINHTFDTGQQSGFDTQATIQLHFAPSANQTITVTDFLGEINLFGSWVPAMFYSADAMATASSDGLDSAPGGQFDMHAFDDGSNAMITEFVNNLNSQYFCFIPTLSALAITDNNWYASPNLNNAPFDDAFVPTDNEPHVTLTEPNITFALNEILQGTLSVEDLIATKDIITLRQNPVLGQRLKLYSNTVHKQASIHINDMTGKQVFKSMLDLQEQADIPISLASGMYLLEVTTQKGTALKTKLLVK</sequence>